<keyword evidence="5" id="KW-0175">Coiled coil</keyword>
<evidence type="ECO:0000313" key="9">
    <source>
        <dbReference type="Proteomes" id="UP001630127"/>
    </source>
</evidence>
<gene>
    <name evidence="8" type="ORF">ACH5RR_035000</name>
</gene>
<reference evidence="8 9" key="1">
    <citation type="submission" date="2024-11" db="EMBL/GenBank/DDBJ databases">
        <title>A near-complete genome assembly of Cinchona calisaya.</title>
        <authorList>
            <person name="Lian D.C."/>
            <person name="Zhao X.W."/>
            <person name="Wei L."/>
        </authorList>
    </citation>
    <scope>NUCLEOTIDE SEQUENCE [LARGE SCALE GENOMIC DNA]</scope>
    <source>
        <tissue evidence="8">Nenye</tissue>
    </source>
</reference>
<dbReference type="Pfam" id="PF13920">
    <property type="entry name" value="zf-C3HC4_3"/>
    <property type="match status" value="1"/>
</dbReference>
<dbReference type="Gene3D" id="1.10.533.10">
    <property type="entry name" value="Death Domain, Fas"/>
    <property type="match status" value="1"/>
</dbReference>
<keyword evidence="3" id="KW-0862">Zinc</keyword>
<evidence type="ECO:0000256" key="3">
    <source>
        <dbReference type="ARBA" id="ARBA00022833"/>
    </source>
</evidence>
<feature type="region of interest" description="Disordered" evidence="6">
    <location>
        <begin position="96"/>
        <end position="118"/>
    </location>
</feature>
<dbReference type="AlphaFoldDB" id="A0ABD2YFU5"/>
<evidence type="ECO:0000256" key="4">
    <source>
        <dbReference type="PROSITE-ProRule" id="PRU00175"/>
    </source>
</evidence>
<evidence type="ECO:0000256" key="1">
    <source>
        <dbReference type="ARBA" id="ARBA00022723"/>
    </source>
</evidence>
<sequence>MAFPHHHFHHHHHHHHHLQQPPSKQQPLRDIYSNMDAPTQISPPVTFFNGIHLPDQSHQPPYIPPFQVVELAPSTVEEQGGGLELQWNYGVEPKKKRPEEQDFLDNNHNNNNTTSQISSVDFLQARSVSTGLGLSLDNTITNSNNKNWLASSGDSAFLGILGDDIDREFQRQDAEIERYIKIQGERLRQAVLEKVQTNQLQTISYVGEKVLEKLREKDAEVQDINKKNIELELRMEQLALEANAWQQRAEYNENMVKTLTLNIQQVFAQSRDSKEGCGDSEVDDTASCCNGRALDFHLLRKDGNEMKELMTCKVCRVNEVCMLLLPCKHLCLCKECEMKVSLCPLCQSSKHVGMQVYM</sequence>
<dbReference type="Gene3D" id="1.10.8.10">
    <property type="entry name" value="DNA helicase RuvA subunit, C-terminal domain"/>
    <property type="match status" value="1"/>
</dbReference>
<name>A0ABD2YFU5_9GENT</name>
<keyword evidence="9" id="KW-1185">Reference proteome</keyword>
<evidence type="ECO:0000313" key="8">
    <source>
        <dbReference type="EMBL" id="KAL3505159.1"/>
    </source>
</evidence>
<feature type="compositionally biased region" description="Basic residues" evidence="6">
    <location>
        <begin position="1"/>
        <end position="18"/>
    </location>
</feature>
<protein>
    <recommendedName>
        <fullName evidence="7">RING-type domain-containing protein</fullName>
    </recommendedName>
</protein>
<accession>A0ABD2YFU5</accession>
<dbReference type="InterPro" id="IPR011029">
    <property type="entry name" value="DEATH-like_dom_sf"/>
</dbReference>
<keyword evidence="2 4" id="KW-0863">Zinc-finger</keyword>
<evidence type="ECO:0000256" key="6">
    <source>
        <dbReference type="SAM" id="MobiDB-lite"/>
    </source>
</evidence>
<keyword evidence="1" id="KW-0479">Metal-binding</keyword>
<dbReference type="Gene3D" id="1.10.1170.10">
    <property type="entry name" value="Inhibitor Of Apoptosis Protein (2mihbC-IAP-1), Chain A"/>
    <property type="match status" value="1"/>
</dbReference>
<evidence type="ECO:0000256" key="2">
    <source>
        <dbReference type="ARBA" id="ARBA00022771"/>
    </source>
</evidence>
<dbReference type="PROSITE" id="PS50089">
    <property type="entry name" value="ZF_RING_2"/>
    <property type="match status" value="1"/>
</dbReference>
<feature type="region of interest" description="Disordered" evidence="6">
    <location>
        <begin position="1"/>
        <end position="36"/>
    </location>
</feature>
<dbReference type="FunFam" id="3.30.40.10:FF:000239">
    <property type="entry name" value="probable BOI-related E3 ubiquitin-protein ligase 2"/>
    <property type="match status" value="1"/>
</dbReference>
<dbReference type="PANTHER" id="PTHR42647">
    <property type="entry name" value="SBP (S-RIBONUCLEASE BINDING PROTEIN) FAMILY PROTEIN"/>
    <property type="match status" value="1"/>
</dbReference>
<dbReference type="PANTHER" id="PTHR42647:SF10">
    <property type="entry name" value="F2G19.2"/>
    <property type="match status" value="1"/>
</dbReference>
<evidence type="ECO:0000256" key="5">
    <source>
        <dbReference type="SAM" id="Coils"/>
    </source>
</evidence>
<feature type="domain" description="RING-type" evidence="7">
    <location>
        <begin position="312"/>
        <end position="347"/>
    </location>
</feature>
<dbReference type="InterPro" id="IPR001841">
    <property type="entry name" value="Znf_RING"/>
</dbReference>
<evidence type="ECO:0000259" key="7">
    <source>
        <dbReference type="PROSITE" id="PS50089"/>
    </source>
</evidence>
<dbReference type="EMBL" id="JBJUIK010000014">
    <property type="protein sequence ID" value="KAL3505159.1"/>
    <property type="molecule type" value="Genomic_DNA"/>
</dbReference>
<dbReference type="Proteomes" id="UP001630127">
    <property type="component" value="Unassembled WGS sequence"/>
</dbReference>
<dbReference type="GO" id="GO:0008270">
    <property type="term" value="F:zinc ion binding"/>
    <property type="evidence" value="ECO:0007669"/>
    <property type="project" value="UniProtKB-KW"/>
</dbReference>
<dbReference type="CDD" id="cd16649">
    <property type="entry name" value="mRING-HC-C3HC5_CGRF1-like"/>
    <property type="match status" value="1"/>
</dbReference>
<dbReference type="PIRSF" id="PIRSF036836">
    <property type="entry name" value="RNase_bind_SBP1"/>
    <property type="match status" value="1"/>
</dbReference>
<organism evidence="8 9">
    <name type="scientific">Cinchona calisaya</name>
    <dbReference type="NCBI Taxonomy" id="153742"/>
    <lineage>
        <taxon>Eukaryota</taxon>
        <taxon>Viridiplantae</taxon>
        <taxon>Streptophyta</taxon>
        <taxon>Embryophyta</taxon>
        <taxon>Tracheophyta</taxon>
        <taxon>Spermatophyta</taxon>
        <taxon>Magnoliopsida</taxon>
        <taxon>eudicotyledons</taxon>
        <taxon>Gunneridae</taxon>
        <taxon>Pentapetalae</taxon>
        <taxon>asterids</taxon>
        <taxon>lamiids</taxon>
        <taxon>Gentianales</taxon>
        <taxon>Rubiaceae</taxon>
        <taxon>Cinchonoideae</taxon>
        <taxon>Cinchoneae</taxon>
        <taxon>Cinchona</taxon>
    </lineage>
</organism>
<comment type="caution">
    <text evidence="8">The sequence shown here is derived from an EMBL/GenBank/DDBJ whole genome shotgun (WGS) entry which is preliminary data.</text>
</comment>
<feature type="coiled-coil region" evidence="5">
    <location>
        <begin position="214"/>
        <end position="248"/>
    </location>
</feature>
<proteinExistence type="predicted"/>